<accession>H8GPF7</accession>
<reference evidence="3 4" key="1">
    <citation type="journal article" date="2013" name="Genome Announc.">
        <title>Genome Sequence of the Obligate Gammaproteobacterial Methanotroph Methylomicrobium album Strain BG8.</title>
        <authorList>
            <person name="Kits K.D."/>
            <person name="Kalyuzhnaya M.G."/>
            <person name="Klotz M.G."/>
            <person name="Jetten M.S."/>
            <person name="Op den Camp H.J."/>
            <person name="Vuilleumier S."/>
            <person name="Bringel F."/>
            <person name="Dispirito A.A."/>
            <person name="Murrell J.C."/>
            <person name="Bruce D."/>
            <person name="Cheng J.F."/>
            <person name="Copeland A."/>
            <person name="Goodwin L."/>
            <person name="Hauser L."/>
            <person name="Lajus A."/>
            <person name="Land M.L."/>
            <person name="Lapidus A."/>
            <person name="Lucas S."/>
            <person name="Medigue C."/>
            <person name="Pitluck S."/>
            <person name="Woyke T."/>
            <person name="Zeytun A."/>
            <person name="Stein L.Y."/>
        </authorList>
    </citation>
    <scope>NUCLEOTIDE SEQUENCE [LARGE SCALE GENOMIC DNA]</scope>
    <source>
        <strain evidence="3 4">BG8</strain>
    </source>
</reference>
<dbReference type="PANTHER" id="PTHR34477">
    <property type="entry name" value="UPF0213 PROTEIN YHBQ"/>
    <property type="match status" value="1"/>
</dbReference>
<dbReference type="PANTHER" id="PTHR34477:SF5">
    <property type="entry name" value="BSL5627 PROTEIN"/>
    <property type="match status" value="1"/>
</dbReference>
<dbReference type="PROSITE" id="PS50164">
    <property type="entry name" value="GIY_YIG"/>
    <property type="match status" value="1"/>
</dbReference>
<keyword evidence="3" id="KW-0255">Endonuclease</keyword>
<dbReference type="GO" id="GO:0004519">
    <property type="term" value="F:endonuclease activity"/>
    <property type="evidence" value="ECO:0007669"/>
    <property type="project" value="UniProtKB-KW"/>
</dbReference>
<dbReference type="Pfam" id="PF01541">
    <property type="entry name" value="GIY-YIG"/>
    <property type="match status" value="1"/>
</dbReference>
<proteinExistence type="inferred from homology"/>
<dbReference type="SUPFAM" id="SSF82771">
    <property type="entry name" value="GIY-YIG endonuclease"/>
    <property type="match status" value="1"/>
</dbReference>
<gene>
    <name evidence="3" type="ORF">Metal_3233</name>
</gene>
<keyword evidence="4" id="KW-1185">Reference proteome</keyword>
<name>H8GPF7_METAL</name>
<comment type="similarity">
    <text evidence="1">Belongs to the UPF0213 family.</text>
</comment>
<sequence length="110" mass="13003">MNKQPCVYMLASQCNGTLYIGVTSDLIRRVYQHRNEQAEGFTKRYGIHDLVWYEVHEKMESAILREKQLKKWPRIAKIRLIEQSNPIWHDLWLELASPSLASGFRQSMPE</sequence>
<dbReference type="eggNOG" id="COG2827">
    <property type="taxonomic scope" value="Bacteria"/>
</dbReference>
<dbReference type="EMBL" id="CM001475">
    <property type="protein sequence ID" value="EIC30903.1"/>
    <property type="molecule type" value="Genomic_DNA"/>
</dbReference>
<dbReference type="AlphaFoldDB" id="H8GPF7"/>
<organism evidence="3 4">
    <name type="scientific">Methylomicrobium album BG8</name>
    <dbReference type="NCBI Taxonomy" id="686340"/>
    <lineage>
        <taxon>Bacteria</taxon>
        <taxon>Pseudomonadati</taxon>
        <taxon>Pseudomonadota</taxon>
        <taxon>Gammaproteobacteria</taxon>
        <taxon>Methylococcales</taxon>
        <taxon>Methylococcaceae</taxon>
        <taxon>Methylomicrobium</taxon>
    </lineage>
</organism>
<evidence type="ECO:0000259" key="2">
    <source>
        <dbReference type="PROSITE" id="PS50164"/>
    </source>
</evidence>
<feature type="domain" description="GIY-YIG" evidence="2">
    <location>
        <begin position="3"/>
        <end position="79"/>
    </location>
</feature>
<dbReference type="HOGENOM" id="CLU_135650_3_1_6"/>
<evidence type="ECO:0000256" key="1">
    <source>
        <dbReference type="ARBA" id="ARBA00007435"/>
    </source>
</evidence>
<dbReference type="InterPro" id="IPR035901">
    <property type="entry name" value="GIY-YIG_endonuc_sf"/>
</dbReference>
<dbReference type="InterPro" id="IPR000305">
    <property type="entry name" value="GIY-YIG_endonuc"/>
</dbReference>
<evidence type="ECO:0000313" key="3">
    <source>
        <dbReference type="EMBL" id="EIC30903.1"/>
    </source>
</evidence>
<keyword evidence="3" id="KW-0378">Hydrolase</keyword>
<dbReference type="Proteomes" id="UP000005090">
    <property type="component" value="Chromosome"/>
</dbReference>
<keyword evidence="3" id="KW-0540">Nuclease</keyword>
<dbReference type="SMART" id="SM00465">
    <property type="entry name" value="GIYc"/>
    <property type="match status" value="1"/>
</dbReference>
<dbReference type="Gene3D" id="3.40.1440.10">
    <property type="entry name" value="GIY-YIG endonuclease"/>
    <property type="match status" value="1"/>
</dbReference>
<evidence type="ECO:0000313" key="4">
    <source>
        <dbReference type="Proteomes" id="UP000005090"/>
    </source>
</evidence>
<dbReference type="CDD" id="cd10448">
    <property type="entry name" value="GIY-YIG_unchar_3"/>
    <property type="match status" value="1"/>
</dbReference>
<protein>
    <submittedName>
        <fullName evidence="3">Putative endonuclease containing a URI domain</fullName>
    </submittedName>
</protein>
<dbReference type="InterPro" id="IPR050190">
    <property type="entry name" value="UPF0213_domain"/>
</dbReference>
<dbReference type="STRING" id="686340.Metal_3233"/>
<dbReference type="RefSeq" id="WP_005373830.1">
    <property type="nucleotide sequence ID" value="NZ_CM001475.1"/>
</dbReference>